<dbReference type="EC" id="2.7.7.24" evidence="3 9"/>
<feature type="domain" description="Nucleotidyl transferase" evidence="10">
    <location>
        <begin position="2"/>
        <end position="236"/>
    </location>
</feature>
<dbReference type="Pfam" id="PF00483">
    <property type="entry name" value="NTP_transferase"/>
    <property type="match status" value="1"/>
</dbReference>
<evidence type="ECO:0000256" key="9">
    <source>
        <dbReference type="RuleBase" id="RU003706"/>
    </source>
</evidence>
<keyword evidence="5 9" id="KW-0548">Nucleotidyltransferase</keyword>
<dbReference type="Gene3D" id="3.90.550.10">
    <property type="entry name" value="Spore Coat Polysaccharide Biosynthesis Protein SpsA, Chain A"/>
    <property type="match status" value="1"/>
</dbReference>
<comment type="cofactor">
    <cofactor evidence="1">
        <name>Mg(2+)</name>
        <dbReference type="ChEBI" id="CHEBI:18420"/>
    </cofactor>
</comment>
<dbReference type="InterPro" id="IPR005907">
    <property type="entry name" value="G1P_thy_trans_s"/>
</dbReference>
<evidence type="ECO:0000256" key="5">
    <source>
        <dbReference type="ARBA" id="ARBA00022695"/>
    </source>
</evidence>
<comment type="caution">
    <text evidence="11">The sequence shown here is derived from an EMBL/GenBank/DDBJ whole genome shotgun (WGS) entry which is preliminary data.</text>
</comment>
<dbReference type="InterPro" id="IPR005835">
    <property type="entry name" value="NTP_transferase_dom"/>
</dbReference>
<reference evidence="11 12" key="1">
    <citation type="submission" date="2020-05" db="EMBL/GenBank/DDBJ databases">
        <title>Description of Pedobacter foliorum sp. nov.</title>
        <authorList>
            <person name="Qi S."/>
            <person name="Carlier A."/>
            <person name="Cnockaert M."/>
            <person name="Vandamme P."/>
        </authorList>
    </citation>
    <scope>NUCLEOTIDE SEQUENCE [LARGE SCALE GENOMIC DNA]</scope>
    <source>
        <strain evidence="11 12">LMG 31300</strain>
    </source>
</reference>
<dbReference type="EMBL" id="JABMKV010000003">
    <property type="protein sequence ID" value="NQX32774.1"/>
    <property type="molecule type" value="Genomic_DNA"/>
</dbReference>
<keyword evidence="7 9" id="KW-0460">Magnesium</keyword>
<evidence type="ECO:0000256" key="4">
    <source>
        <dbReference type="ARBA" id="ARBA00022679"/>
    </source>
</evidence>
<evidence type="ECO:0000256" key="8">
    <source>
        <dbReference type="ARBA" id="ARBA00049336"/>
    </source>
</evidence>
<gene>
    <name evidence="11" type="primary">rfbA</name>
    <name evidence="11" type="ORF">HQN85_13615</name>
</gene>
<dbReference type="Proteomes" id="UP000762110">
    <property type="component" value="Unassembled WGS sequence"/>
</dbReference>
<comment type="catalytic activity">
    <reaction evidence="8 9">
        <text>dTTP + alpha-D-glucose 1-phosphate + H(+) = dTDP-alpha-D-glucose + diphosphate</text>
        <dbReference type="Rhea" id="RHEA:15225"/>
        <dbReference type="ChEBI" id="CHEBI:15378"/>
        <dbReference type="ChEBI" id="CHEBI:33019"/>
        <dbReference type="ChEBI" id="CHEBI:37568"/>
        <dbReference type="ChEBI" id="CHEBI:57477"/>
        <dbReference type="ChEBI" id="CHEBI:58601"/>
        <dbReference type="EC" id="2.7.7.24"/>
    </reaction>
</comment>
<dbReference type="RefSeq" id="WP_173273143.1">
    <property type="nucleotide sequence ID" value="NZ_JABMKV010000003.1"/>
</dbReference>
<proteinExistence type="inferred from homology"/>
<comment type="function">
    <text evidence="9">Catalyzes the formation of dTDP-glucose, from dTTP and glucose 1-phosphate, as well as its pyrophosphorolysis.</text>
</comment>
<dbReference type="PANTHER" id="PTHR43532">
    <property type="entry name" value="GLUCOSE-1-PHOSPHATE THYMIDYLYLTRANSFERASE"/>
    <property type="match status" value="1"/>
</dbReference>
<protein>
    <recommendedName>
        <fullName evidence="3 9">Glucose-1-phosphate thymidylyltransferase</fullName>
        <ecNumber evidence="3 9">2.7.7.24</ecNumber>
    </recommendedName>
</protein>
<evidence type="ECO:0000313" key="12">
    <source>
        <dbReference type="Proteomes" id="UP000762110"/>
    </source>
</evidence>
<keyword evidence="12" id="KW-1185">Reference proteome</keyword>
<evidence type="ECO:0000313" key="11">
    <source>
        <dbReference type="EMBL" id="NQX32774.1"/>
    </source>
</evidence>
<evidence type="ECO:0000256" key="2">
    <source>
        <dbReference type="ARBA" id="ARBA00010480"/>
    </source>
</evidence>
<dbReference type="NCBIfam" id="TIGR01207">
    <property type="entry name" value="rmlA"/>
    <property type="match status" value="1"/>
</dbReference>
<dbReference type="SUPFAM" id="SSF53448">
    <property type="entry name" value="Nucleotide-diphospho-sugar transferases"/>
    <property type="match status" value="1"/>
</dbReference>
<dbReference type="GO" id="GO:0008879">
    <property type="term" value="F:glucose-1-phosphate thymidylyltransferase activity"/>
    <property type="evidence" value="ECO:0007669"/>
    <property type="project" value="UniProtKB-EC"/>
</dbReference>
<name>A0ABX2DFA7_9SPHI</name>
<sequence length="286" mass="31421">MKGIILAGGSGTRLHPLTLACSKQMMPVYDKPMIYYPLSTLMLAGIKEVLIISTPHDLPNFEKLLGDGANLGCKFSYAVQHEPNGLAQAFVIGEEFIGKDKVALVLGDNIFHGDGMAKLLQASSDPDGGVVFAYQVSDPERYGVVEFDTDKNAISIEEKPAQPKSDYAVPGLYFYDNSVVDIAKNIKPSPRGEYEITDVNKVYLEQGKLKVGVLSRGTAWLDTGTFTSLMQAGQFVQIIEERQGLKIGCIEEIAYRMGFINDEQLRKIATPLIKSGYGEYLLKIIK</sequence>
<evidence type="ECO:0000256" key="6">
    <source>
        <dbReference type="ARBA" id="ARBA00022723"/>
    </source>
</evidence>
<evidence type="ECO:0000259" key="10">
    <source>
        <dbReference type="Pfam" id="PF00483"/>
    </source>
</evidence>
<keyword evidence="4 9" id="KW-0808">Transferase</keyword>
<evidence type="ECO:0000256" key="3">
    <source>
        <dbReference type="ARBA" id="ARBA00012461"/>
    </source>
</evidence>
<dbReference type="InterPro" id="IPR029044">
    <property type="entry name" value="Nucleotide-diphossugar_trans"/>
</dbReference>
<organism evidence="11 12">
    <name type="scientific">Pedobacter boryungensis</name>
    <dbReference type="NCBI Taxonomy" id="869962"/>
    <lineage>
        <taxon>Bacteria</taxon>
        <taxon>Pseudomonadati</taxon>
        <taxon>Bacteroidota</taxon>
        <taxon>Sphingobacteriia</taxon>
        <taxon>Sphingobacteriales</taxon>
        <taxon>Sphingobacteriaceae</taxon>
        <taxon>Pedobacter</taxon>
    </lineage>
</organism>
<dbReference type="PANTHER" id="PTHR43532:SF1">
    <property type="entry name" value="GLUCOSE-1-PHOSPHATE THYMIDYLYLTRANSFERASE 1"/>
    <property type="match status" value="1"/>
</dbReference>
<comment type="similarity">
    <text evidence="2 9">Belongs to the glucose-1-phosphate thymidylyltransferase family.</text>
</comment>
<dbReference type="CDD" id="cd02538">
    <property type="entry name" value="G1P_TT_short"/>
    <property type="match status" value="1"/>
</dbReference>
<keyword evidence="6 9" id="KW-0479">Metal-binding</keyword>
<evidence type="ECO:0000256" key="7">
    <source>
        <dbReference type="ARBA" id="ARBA00022842"/>
    </source>
</evidence>
<evidence type="ECO:0000256" key="1">
    <source>
        <dbReference type="ARBA" id="ARBA00001946"/>
    </source>
</evidence>
<accession>A0ABX2DFA7</accession>